<dbReference type="PROSITE" id="PS51724">
    <property type="entry name" value="SPOR"/>
    <property type="match status" value="1"/>
</dbReference>
<keyword evidence="10" id="KW-0121">Carboxypeptidase</keyword>
<evidence type="ECO:0000259" key="9">
    <source>
        <dbReference type="PROSITE" id="PS51724"/>
    </source>
</evidence>
<keyword evidence="3 10" id="KW-0378">Hydrolase</keyword>
<reference evidence="10 11" key="1">
    <citation type="submission" date="2023-07" db="EMBL/GenBank/DDBJ databases">
        <title>Genomic Encyclopedia of Type Strains, Phase IV (KMG-IV): sequencing the most valuable type-strain genomes for metagenomic binning, comparative biology and taxonomic classification.</title>
        <authorList>
            <person name="Goeker M."/>
        </authorList>
    </citation>
    <scope>NUCLEOTIDE SEQUENCE [LARGE SCALE GENOMIC DNA]</scope>
    <source>
        <strain evidence="10 11">DSM 19619</strain>
    </source>
</reference>
<proteinExistence type="inferred from homology"/>
<accession>A0ABU0J241</accession>
<evidence type="ECO:0000256" key="5">
    <source>
        <dbReference type="ARBA" id="ARBA00022984"/>
    </source>
</evidence>
<protein>
    <submittedName>
        <fullName evidence="10">D-alanyl-D-alanine carboxypeptidase</fullName>
        <ecNumber evidence="10">3.4.16.4</ecNumber>
    </submittedName>
</protein>
<gene>
    <name evidence="10" type="ORF">QO011_001320</name>
</gene>
<keyword evidence="5" id="KW-0573">Peptidoglycan synthesis</keyword>
<sequence length="565" mass="59391">MLSGWIRGRLARSATIAVAGIIAFSSILAFDTGSAEARRRHAAYQAPKKHRVAARPTRARQVAAPTSATQDPRFASIVVDVKAGRTLEQANPDGLRHPASITKVMTLYMLFEQLQAGRLTLDSQLPVSAHAAAQAPTKLGLRPGSTIAVGDAIRGIVTRSANDAAVVVAEALGGTEDNFAAMMTRKARSLGMTRTTYRNASGLPNPGQITTARDLATLGVAIQDRFPQYYRFFSTRAFVFRGHEIGNHNRLLGSVEGVDGIKTGYTQASGFNLLTSVKRDGRQLIAVVLGGRSGASRDATMRQLIASNLPRAYAGNRQTQQMFAAADPAPLPRQAAAASVAVPTPAPAKIRPAVVAETPKPKANAPVAAPMQLASLADDDAVAKPAAKPRPRPLEIARPAVASTVEAGPALRWVQGPAPVTAPATPPARTAQQAVAEPATTATVRTVTFRVDDKGDAVADAPPSASPPAAPEPAAAPEQPAAQRSGWVIQIGATDSEDQARRLLTRAQSTGHGALSSAEPFTETVEKNGSTLWRARFAGFEDQRQAQAACAALKSRDFPCMPVRL</sequence>
<keyword evidence="6" id="KW-0961">Cell wall biogenesis/degradation</keyword>
<dbReference type="EC" id="3.4.16.4" evidence="10"/>
<dbReference type="PRINTS" id="PR00725">
    <property type="entry name" value="DADACBPTASE1"/>
</dbReference>
<organism evidence="10 11">
    <name type="scientific">Labrys wisconsinensis</name>
    <dbReference type="NCBI Taxonomy" id="425677"/>
    <lineage>
        <taxon>Bacteria</taxon>
        <taxon>Pseudomonadati</taxon>
        <taxon>Pseudomonadota</taxon>
        <taxon>Alphaproteobacteria</taxon>
        <taxon>Hyphomicrobiales</taxon>
        <taxon>Xanthobacteraceae</taxon>
        <taxon>Labrys</taxon>
    </lineage>
</organism>
<dbReference type="PANTHER" id="PTHR21581:SF6">
    <property type="entry name" value="TRAFFICKING PROTEIN PARTICLE COMPLEX SUBUNIT 12"/>
    <property type="match status" value="1"/>
</dbReference>
<comment type="similarity">
    <text evidence="1 7">Belongs to the peptidase S11 family.</text>
</comment>
<dbReference type="InterPro" id="IPR001967">
    <property type="entry name" value="Peptidase_S11_N"/>
</dbReference>
<feature type="region of interest" description="Disordered" evidence="8">
    <location>
        <begin position="420"/>
        <end position="439"/>
    </location>
</feature>
<evidence type="ECO:0000256" key="6">
    <source>
        <dbReference type="ARBA" id="ARBA00023316"/>
    </source>
</evidence>
<evidence type="ECO:0000256" key="3">
    <source>
        <dbReference type="ARBA" id="ARBA00022801"/>
    </source>
</evidence>
<evidence type="ECO:0000313" key="11">
    <source>
        <dbReference type="Proteomes" id="UP001242480"/>
    </source>
</evidence>
<evidence type="ECO:0000256" key="8">
    <source>
        <dbReference type="SAM" id="MobiDB-lite"/>
    </source>
</evidence>
<dbReference type="Gene3D" id="3.30.70.1070">
    <property type="entry name" value="Sporulation related repeat"/>
    <property type="match status" value="1"/>
</dbReference>
<dbReference type="InterPro" id="IPR036680">
    <property type="entry name" value="SPOR-like_sf"/>
</dbReference>
<dbReference type="InterPro" id="IPR007730">
    <property type="entry name" value="SPOR-like_dom"/>
</dbReference>
<feature type="compositionally biased region" description="Low complexity" evidence="8">
    <location>
        <begin position="472"/>
        <end position="483"/>
    </location>
</feature>
<dbReference type="Pfam" id="PF00768">
    <property type="entry name" value="Peptidase_S11"/>
    <property type="match status" value="1"/>
</dbReference>
<dbReference type="Pfam" id="PF05036">
    <property type="entry name" value="SPOR"/>
    <property type="match status" value="1"/>
</dbReference>
<dbReference type="Gene3D" id="3.40.710.10">
    <property type="entry name" value="DD-peptidase/beta-lactamase superfamily"/>
    <property type="match status" value="1"/>
</dbReference>
<evidence type="ECO:0000313" key="10">
    <source>
        <dbReference type="EMBL" id="MDQ0468320.1"/>
    </source>
</evidence>
<dbReference type="PANTHER" id="PTHR21581">
    <property type="entry name" value="D-ALANYL-D-ALANINE CARBOXYPEPTIDASE"/>
    <property type="match status" value="1"/>
</dbReference>
<dbReference type="Proteomes" id="UP001242480">
    <property type="component" value="Unassembled WGS sequence"/>
</dbReference>
<dbReference type="EMBL" id="JAUSVX010000002">
    <property type="protein sequence ID" value="MDQ0468320.1"/>
    <property type="molecule type" value="Genomic_DNA"/>
</dbReference>
<dbReference type="InterPro" id="IPR012338">
    <property type="entry name" value="Beta-lactam/transpept-like"/>
</dbReference>
<comment type="caution">
    <text evidence="10">The sequence shown here is derived from an EMBL/GenBank/DDBJ whole genome shotgun (WGS) entry which is preliminary data.</text>
</comment>
<evidence type="ECO:0000256" key="1">
    <source>
        <dbReference type="ARBA" id="ARBA00007164"/>
    </source>
</evidence>
<dbReference type="GO" id="GO:0009002">
    <property type="term" value="F:serine-type D-Ala-D-Ala carboxypeptidase activity"/>
    <property type="evidence" value="ECO:0007669"/>
    <property type="project" value="UniProtKB-EC"/>
</dbReference>
<evidence type="ECO:0000256" key="7">
    <source>
        <dbReference type="RuleBase" id="RU004016"/>
    </source>
</evidence>
<keyword evidence="2" id="KW-0732">Signal</keyword>
<dbReference type="SUPFAM" id="SSF56601">
    <property type="entry name" value="beta-lactamase/transpeptidase-like"/>
    <property type="match status" value="1"/>
</dbReference>
<dbReference type="SUPFAM" id="SSF110997">
    <property type="entry name" value="Sporulation related repeat"/>
    <property type="match status" value="1"/>
</dbReference>
<feature type="region of interest" description="Disordered" evidence="8">
    <location>
        <begin position="455"/>
        <end position="483"/>
    </location>
</feature>
<keyword evidence="11" id="KW-1185">Reference proteome</keyword>
<name>A0ABU0J241_9HYPH</name>
<keyword evidence="10" id="KW-0645">Protease</keyword>
<dbReference type="InterPro" id="IPR018044">
    <property type="entry name" value="Peptidase_S11"/>
</dbReference>
<feature type="region of interest" description="Disordered" evidence="8">
    <location>
        <begin position="46"/>
        <end position="66"/>
    </location>
</feature>
<keyword evidence="4" id="KW-0133">Cell shape</keyword>
<dbReference type="RefSeq" id="WP_307269390.1">
    <property type="nucleotide sequence ID" value="NZ_JAUSVX010000002.1"/>
</dbReference>
<evidence type="ECO:0000256" key="2">
    <source>
        <dbReference type="ARBA" id="ARBA00022729"/>
    </source>
</evidence>
<evidence type="ECO:0000256" key="4">
    <source>
        <dbReference type="ARBA" id="ARBA00022960"/>
    </source>
</evidence>
<feature type="domain" description="SPOR" evidence="9">
    <location>
        <begin position="481"/>
        <end position="565"/>
    </location>
</feature>